<evidence type="ECO:0000313" key="5">
    <source>
        <dbReference type="Proteomes" id="UP000663760"/>
    </source>
</evidence>
<dbReference type="Gene3D" id="1.20.5.110">
    <property type="match status" value="1"/>
</dbReference>
<dbReference type="EMBL" id="LR746271">
    <property type="protein sequence ID" value="CAA7400742.1"/>
    <property type="molecule type" value="Genomic_DNA"/>
</dbReference>
<sequence>MLPWKALLSRGDAGSSPVSSPFPPAAPAAAAAAALEDNHDELVAICDRRTLYLVNIFLGSSANFLNSFAAVCEDKLADVHRRILRVDSTLRILEAKLCSASKNSGHAGRKEDGKSELECHRRPSSLAPKTAPSSPPLHLTDLQDASSSDLQIQETSISTTGRR</sequence>
<accession>A0A7I8J214</accession>
<dbReference type="InterPro" id="IPR019309">
    <property type="entry name" value="WASHC3"/>
</dbReference>
<evidence type="ECO:0000256" key="2">
    <source>
        <dbReference type="SAM" id="MobiDB-lite"/>
    </source>
</evidence>
<comment type="similarity">
    <text evidence="1">Belongs to the CCDC53 family.</text>
</comment>
<feature type="compositionally biased region" description="Polar residues" evidence="2">
    <location>
        <begin position="143"/>
        <end position="163"/>
    </location>
</feature>
<dbReference type="PANTHER" id="PTHR13015:SF0">
    <property type="entry name" value="WASH COMPLEX SUBUNIT 3"/>
    <property type="match status" value="1"/>
</dbReference>
<dbReference type="Pfam" id="PF10152">
    <property type="entry name" value="CCDC53"/>
    <property type="match status" value="1"/>
</dbReference>
<dbReference type="Proteomes" id="UP000663760">
    <property type="component" value="Chromosome 8"/>
</dbReference>
<organism evidence="3">
    <name type="scientific">Spirodela intermedia</name>
    <name type="common">Intermediate duckweed</name>
    <dbReference type="NCBI Taxonomy" id="51605"/>
    <lineage>
        <taxon>Eukaryota</taxon>
        <taxon>Viridiplantae</taxon>
        <taxon>Streptophyta</taxon>
        <taxon>Embryophyta</taxon>
        <taxon>Tracheophyta</taxon>
        <taxon>Spermatophyta</taxon>
        <taxon>Magnoliopsida</taxon>
        <taxon>Liliopsida</taxon>
        <taxon>Araceae</taxon>
        <taxon>Lemnoideae</taxon>
        <taxon>Spirodela</taxon>
    </lineage>
</organism>
<feature type="region of interest" description="Disordered" evidence="2">
    <location>
        <begin position="102"/>
        <end position="163"/>
    </location>
</feature>
<feature type="compositionally biased region" description="Basic and acidic residues" evidence="2">
    <location>
        <begin position="108"/>
        <end position="121"/>
    </location>
</feature>
<dbReference type="OrthoDB" id="268027at2759"/>
<protein>
    <submittedName>
        <fullName evidence="3">Uncharacterized protein</fullName>
    </submittedName>
</protein>
<dbReference type="EMBL" id="LR743595">
    <property type="protein sequence ID" value="CAA2624769.1"/>
    <property type="molecule type" value="Genomic_DNA"/>
</dbReference>
<reference evidence="3" key="1">
    <citation type="submission" date="2019-12" db="EMBL/GenBank/DDBJ databases">
        <authorList>
            <person name="Scholz U."/>
            <person name="Mascher M."/>
            <person name="Fiebig A."/>
        </authorList>
    </citation>
    <scope>NUCLEOTIDE SEQUENCE</scope>
</reference>
<evidence type="ECO:0000256" key="1">
    <source>
        <dbReference type="ARBA" id="ARBA00006290"/>
    </source>
</evidence>
<dbReference type="PANTHER" id="PTHR13015">
    <property type="entry name" value="PROTEIN AD-016-RELATED"/>
    <property type="match status" value="1"/>
</dbReference>
<dbReference type="GO" id="GO:0071203">
    <property type="term" value="C:WASH complex"/>
    <property type="evidence" value="ECO:0007669"/>
    <property type="project" value="InterPro"/>
</dbReference>
<proteinExistence type="inferred from homology"/>
<evidence type="ECO:0000313" key="4">
    <source>
        <dbReference type="EMBL" id="CAA7400742.1"/>
    </source>
</evidence>
<gene>
    <name evidence="3" type="ORF">SI7747_08010587</name>
    <name evidence="4" type="ORF">SI8410_08011420</name>
</gene>
<evidence type="ECO:0000313" key="3">
    <source>
        <dbReference type="EMBL" id="CAA2624769.1"/>
    </source>
</evidence>
<name>A0A7I8J214_SPIIN</name>
<keyword evidence="5" id="KW-1185">Reference proteome</keyword>
<dbReference type="GO" id="GO:0030041">
    <property type="term" value="P:actin filament polymerization"/>
    <property type="evidence" value="ECO:0007669"/>
    <property type="project" value="TreeGrafter"/>
</dbReference>
<dbReference type="AlphaFoldDB" id="A0A7I8J214"/>
<dbReference type="GO" id="GO:0006887">
    <property type="term" value="P:exocytosis"/>
    <property type="evidence" value="ECO:0007669"/>
    <property type="project" value="TreeGrafter"/>
</dbReference>